<keyword evidence="1" id="KW-0472">Membrane</keyword>
<gene>
    <name evidence="2" type="ORF">bsdtb5_11620</name>
</gene>
<dbReference type="AlphaFoldDB" id="A0A7R7EK05"/>
<proteinExistence type="predicted"/>
<accession>A0A7R7EK05</accession>
<evidence type="ECO:0000313" key="2">
    <source>
        <dbReference type="EMBL" id="BCN29867.1"/>
    </source>
</evidence>
<keyword evidence="1" id="KW-1133">Transmembrane helix</keyword>
<sequence>MDNKGENSIIKLKLIRIYLIIYLIVDYCIFCLIINSKHSKFYMWRFKNEFEKSNEVFFKSK</sequence>
<dbReference type="KEGG" id="ahb:bsdtb5_11620"/>
<evidence type="ECO:0000256" key="1">
    <source>
        <dbReference type="SAM" id="Phobius"/>
    </source>
</evidence>
<protein>
    <submittedName>
        <fullName evidence="2">Uncharacterized protein</fullName>
    </submittedName>
</protein>
<keyword evidence="1" id="KW-0812">Transmembrane</keyword>
<reference evidence="2 3" key="1">
    <citation type="submission" date="2020-11" db="EMBL/GenBank/DDBJ databases">
        <title>Draft genome sequencing of a Lachnospiraceae strain isolated from anoxic soil subjected to BSD treatment.</title>
        <authorList>
            <person name="Uek A."/>
            <person name="Tonouchi A."/>
        </authorList>
    </citation>
    <scope>NUCLEOTIDE SEQUENCE [LARGE SCALE GENOMIC DNA]</scope>
    <source>
        <strain evidence="2 3">TB5</strain>
    </source>
</reference>
<name>A0A7R7EK05_9FIRM</name>
<evidence type="ECO:0000313" key="3">
    <source>
        <dbReference type="Proteomes" id="UP000595897"/>
    </source>
</evidence>
<feature type="transmembrane region" description="Helical" evidence="1">
    <location>
        <begin position="15"/>
        <end position="35"/>
    </location>
</feature>
<keyword evidence="3" id="KW-1185">Reference proteome</keyword>
<organism evidence="2 3">
    <name type="scientific">Anaeromicropila herbilytica</name>
    <dbReference type="NCBI Taxonomy" id="2785025"/>
    <lineage>
        <taxon>Bacteria</taxon>
        <taxon>Bacillati</taxon>
        <taxon>Bacillota</taxon>
        <taxon>Clostridia</taxon>
        <taxon>Lachnospirales</taxon>
        <taxon>Lachnospiraceae</taxon>
        <taxon>Anaeromicropila</taxon>
    </lineage>
</organism>
<dbReference type="Proteomes" id="UP000595897">
    <property type="component" value="Chromosome"/>
</dbReference>
<dbReference type="EMBL" id="AP024169">
    <property type="protein sequence ID" value="BCN29867.1"/>
    <property type="molecule type" value="Genomic_DNA"/>
</dbReference>